<evidence type="ECO:0000259" key="11">
    <source>
        <dbReference type="PROSITE" id="PS50075"/>
    </source>
</evidence>
<dbReference type="InterPro" id="IPR049552">
    <property type="entry name" value="PKS_DH_N"/>
</dbReference>
<dbReference type="Gene3D" id="1.10.1240.100">
    <property type="match status" value="4"/>
</dbReference>
<sequence>MKRDLQRFLRETLSGVLGTDLATSSDSVALVELGLDSISCVVWLREVNRTFGLSLTVAEVCGHPTFGELAALIEGAMGDLMSVTSPRSSAAQVASYLRQSLADELELAEPDIDDDAPFVELGLDSITGVTWTRKLNTHFQLSLSATQVYSHPTIAELAEHLVGCLGGTGTPPAAEEAAAPAPVPAPEPEAAHEGDTGGEERAALASWLRASLAKELELDEADLDDETPFVELGLDSITGVTWTRSINTRLQLSLSATTVYGHPTVAALAAYLADEQRAALPAEPAVADVPVVDVPVIEATVEPEPESEPEPVRVSPPRPAVDLVDIAVVGMSGAFPKAENLDEFWRNIVEGRDCVSEVPASRWSVETFYDERPGTPGKSYSKWMGVLEHADRFDPLFFGISPGEAEYMDPQQRVLLQESWRCVEEAGYNPEALSGTQCGVFVGCSVNGYGGRLDETELSAHQNLGSNSAILASRISYTLNLKGPCLSIDTSCSSSLVAIAAACDSLVLGDSDTALAGGVWVIPGPGVHVAMSQLRALSPDGRCHAFDEGANGFVPAEGVGVLLLKRLADAQADGDRVHAVIKGWGVNQDGKSNGITAPNAEAQSQLQRRVYDRFGIDPADIRLVEAHGTGTALGDPVEIDGLVGSFGAHTEERGYCAIGSVKSNIGHSACAAGVASTLKAVLALKHRTLPPTIQYDRLNAHIDLSDTPFYVNTEVRDWPERDTNSRMAAVSSFGYSGTNAHLVVAEAPPVAVRADEPGARLIALSARTADQLDRQVRQLLAHLDAEPAQSLRALSHTLLLGRKHFRHRLALVATAPGEVARALRTWLETGADPAVRTGDRKPERASGNRPTVPTGTADQLDRRHLESLAEEYVQGRTPAFDALFEAGRPARTSLPTYPFATDSYWLAGPAAEPAPSAEPARDAVPVAGEPLWFEPRWEPARPSGATAVPGEHTVWLVGQGIDDTLADAMRDLLPGATTVRTLTTGADTLDADYLRLTRSLLADVRGRAGTREGLLQVVVAGSGESRVLAGVSGLLRTASLEHPRLRTQCVEYADPLSADALARLVRECAGDGNEPEVRQVDGVRSVRRLAELPSMEGALGAPWRAGGVYLITGGLGGLGLVLAREIAGSIGKGALVLVGRSAPDAAARRTLAALAEQGATVTYERADIADRGTVDALVGEVVARHGAIHGIVHCAGVLRDGLVAGKTDDDVRAVLAPKVAGLVHLDEATRDQPLDLLLSFSSTVAALGNPGQSDYAAANGFLDAYAAHRNELAAQGRRSGRAVSIGWPLWADGGMRLDAAGLDRLARLGVAPLPTRDGLRALHAAIASGRERTLVLSGDRERLLTRLSALITTTSEPEPELLSGPTPLEWQELLVAEMSDQLKVPVEEIDVDGELGEYGFDSISLTELANRLNERHGLALAPTVFFEYATPRRLAEHLAGQGHTATAAPASPAAGDLLSATQDVLVSEISAQLNVPVEEIDVDGELGEYGFDSISLTELANRLNERHGLALAPTVFFEYRTVGSLAAHLVDAYAPEMARVHGERRTEPEPVRTPKAARASAPAAPSEDTAPHHAAHTAPTGPAEPIAIIGMSGSFPQAPDLAAFWENLRDGKDCITEIPEDRWDWRAMHDDPATPANRRHVRWGGFLDAVDRFDPLFFGISPREATAMDPQQRLLLTHVWNALEDAGLAPSSLAGTDTAVLVGTAPSGYGSLVLKEQQGEDGYAATGVSGSVGPNRVSYLLDLHGPSEPVETACSSSLVALHRAVELLRSGASGLALVGGVNTIVSPDLHISYSRAGMLSEDGRCKTFAAGADGYVRGEGVGILVLKPLAAAERDRDRIHGVIRATAENHGGRAHSLTAPNPQAQAELLKSAYRQAGIDARTVTYVEAHGTGTELGDPVELGGLKSAFAALAEETPDGLGEPARCGIGSVKSNIGHLELAAGVAGVIKTLLQMKHGELVESLHCADLNPYLDLADGPFQVVRERTPWRRLRDADGVSVPRRAGVSSFGFGGVNAHVVLEEYRGGEPRREAAQSGPALVVLSARTDEQLTGRARDLLDHLTAHQVMDTQLPALAHTLQTGRDAMEERLAVAVTSVAELRGRLARLLDGDTDGWHRGSAPRRAPKAVGRDTVRLAASHAWLDARDDSRVLAEWVTGHPVDWQRLYGPGPRPERLGLPTYPFADERYWAGRTRRPAAPAHPHPLLHRAASGDADGAEAYESRFDGSEPFLRDHRVQGGRVLPGAAHLEMARAALARVIGPERADRVRLYDVVWLRPALCGPDGLDLRVTVRKAVEGTYEYTIHAVDHDGVRSLCSQGRASVTGGAESRPPLLAELRTLCAEATFTADNLYDLYANVGMEYGPSHRSLAGLGVGTDSEGRPQVLAELRLPAAAEPVDRYRLHPSIVDGALQATIGLGLTAAARDGQAGRPALPFALQGLTAAGATPATAYAWIRHQEGSRPDAPSAKLDVTVLDEHGQVCVELTGLSARVLPAGPGERPAPAPVPQVAPVTPVAASADAPTADRALDYLREQLAAALEVAPERLDVDTPLEHYGMDSMMAMELTRHLEGPFGPLSKTLFFEVRTIRALSEHFLAEYPEQVRAALGASGTEPETTAEPTNSAEPATSVESGGERRAPRARTDIAIVGVSGRYPEAEDLDAFWQNLRSGRDCIREVPESRWDHREHPGGKWGGFLDGVDRFDPLFFHISPREAEYLDPQERLFLQCVHHTLEDAGYTGANLAPAGKVGVFVGVMYEEYQLHGAQAQARGQHVALSGSPSSIANRVSYFYDFHGPSMAVDTMCSSSLTAIHLACEAIRSGQCESAVAGGVNVSVHPNKYLMLSQGRFTASDGRCRSFGEGGDGYVPGEGVGAVLLKPLDRAIADGDHIHAVIKGTALNHGGRTHGFSVPSPAAQGEVIAAALAEAEVSPAALSYLEAHGTGTALGDPIEVAGLVKAFRTAGGGALPQSLAIGSVKSNIGHCESAAGIAAVTKVLLQLKHRELVPSLHSAVPNPHIDFERTPFRVQQHLEPWHRPTLVVDGEERELPRVAGVSSFGAGGSNAHVILAEYEPEAAHHEVPADGTRPVAVVLSAMSEQQLVEQVRRLRARAEELGDADLAAVARTLQTGRVALDERLAFTASSIASLKEHLDAFVADPAAPGTRLRGTVRPDGDVPRETAETVRAWWEQGQYDELLARWVRGLAVDWASLHGAHAPVRRVSLPGYPFARERYWLDTEDVADVADVTAQPRHDELLLLRPVWEEAAGADAAVSEEYAERHVVLIGSLDAAGRDAYAAALAGTTAFEVVEPGEGPLDAQYLHVTRQVFARTRELLAGGPRRPVLLQVVLVGSGGAEECFGGLTGLLKTAQLENPRLRTQYLDCLDGAPAPAVAARLLAEAGRAAEPEVRYRDGRRYVRRLDEVAPARPAAAPWRTGGVYLITGGAGALGLVTAREIADGVEHATVVLTGRSPLAEEQSRALDALRAAGLRVEHRRVDVTDRAAVDGLMAYVEATHGPLTGIVHSAGVLSDGFIVRKTPEELARVLAPKVSGLVNLDEASQGHPLELFICFSSTSGAFGNPGQADYAAANAFMDAYAAHRDRLVGAGLRHGTTLSVNWPLWEDGGMRVDDATEEQLRQMDLAPLDTASALHALRVGAAAHDNGLDDGRLVVVAGNRAALLPRLTDRHMTTGEEEPVQQEQPVQGADRALVDRTVRHLRQLLAGALKLGVERLDADTALERYGMDSVVATDLIARLEESFGPLSKTLFFEIQTVRALAEHFVAEYEDVLRTMFGEPRAPRPTVSTARPAEPVRAAAAVAAVTEPSPRPGPAPLDQDVAIIGISGRYPQAADLDAFWGNLRSGKDSVTEVPAERWDHDALFDTDRDAPGRTYCRWGGFLDGIDRFDPLFFGISPREAEAMDPQQRLFLETVWELLEGSGVTQDAIERRYGRRVGVYVGSMYQMYRADEADVPRAALTSATSYNMIANRVSYFFGLEGPSLAVDSMCSSSAQAIHLACADLLRGESELAIAGGVNLTVHPDKYLALSQAQLLGSHPGSRSFRDGDGYLPAEAVGAVLLKPLAAALRDGDTVHAVVKGSASLHGGRANGFMTPSHRTQVAVMRRALERAGAAPDSIGYVEAAANGSALSDAVEFSALREVFGAVPEPVALGSVKSNLGHPEAASGIAQLTKVVLQLRHRELAPLVEGGTTNPNLDFEGAPFALSERLAPWQPRPAEGHGVRRSLINSVGAGGSYVSLVVEEAPAAVVEPAAGDGGPQLVVVSAKDPERLRDTVRQLLDFVDGDTAIDLADLAYTLQTGREALPERFAAVLGSRAELRAALARHLGEAGAPEALGVQVHAGNAEDGANPLTALLSGAHGEAFVAALVADGDLDRLAGLWVGGAKVDWQELHAGHPRRRIALPTTPFRRKRYWIGRTWQQPRPDGQPVDAGQQPRRDERRVADTAPQPRETIRVTGAPQPREATQTPQPSEVRREPDDLTRYLAGFFTDALGLDAGELPVDKDLHGFGVDSILWSRLQRRVEADLGLRLSTRDLLEGGTLERIAARLTELRAATGAAEPATDPAPGPGPDTEDPRAAKARALEQFRLGHVSLEDLKALMKEAPSA</sequence>
<feature type="compositionally biased region" description="Low complexity" evidence="10">
    <location>
        <begin position="1556"/>
        <end position="1566"/>
    </location>
</feature>
<feature type="region of interest" description="Disordered" evidence="10">
    <location>
        <begin position="2601"/>
        <end position="2631"/>
    </location>
</feature>
<feature type="domain" description="PKS/mFAS DH" evidence="13">
    <location>
        <begin position="2199"/>
        <end position="2493"/>
    </location>
</feature>
<evidence type="ECO:0000256" key="5">
    <source>
        <dbReference type="ARBA" id="ARBA00022553"/>
    </source>
</evidence>
<keyword evidence="3" id="KW-0596">Phosphopantetheine</keyword>
<dbReference type="PANTHER" id="PTHR43775">
    <property type="entry name" value="FATTY ACID SYNTHASE"/>
    <property type="match status" value="1"/>
</dbReference>
<feature type="region of interest" description="Disordered" evidence="10">
    <location>
        <begin position="4417"/>
        <end position="4477"/>
    </location>
</feature>
<dbReference type="InterPro" id="IPR049551">
    <property type="entry name" value="PKS_DH_C"/>
</dbReference>
<keyword evidence="7" id="KW-0677">Repeat</keyword>
<feature type="active site" description="Proton acceptor; for dehydratase activity" evidence="9">
    <location>
        <position position="2230"/>
    </location>
</feature>
<dbReference type="CDD" id="cd00833">
    <property type="entry name" value="PKS"/>
    <property type="match status" value="4"/>
</dbReference>
<dbReference type="PROSITE" id="PS00606">
    <property type="entry name" value="KS3_1"/>
    <property type="match status" value="1"/>
</dbReference>
<feature type="domain" description="Carrier" evidence="11">
    <location>
        <begin position="1456"/>
        <end position="1533"/>
    </location>
</feature>
<dbReference type="InterPro" id="IPR036736">
    <property type="entry name" value="ACP-like_sf"/>
</dbReference>
<dbReference type="Pfam" id="PF02801">
    <property type="entry name" value="Ketoacyl-synt_C"/>
    <property type="match status" value="4"/>
</dbReference>
<keyword evidence="4" id="KW-0963">Cytoplasm</keyword>
<feature type="domain" description="Carrier" evidence="11">
    <location>
        <begin position="1365"/>
        <end position="1442"/>
    </location>
</feature>
<evidence type="ECO:0000256" key="6">
    <source>
        <dbReference type="ARBA" id="ARBA00022679"/>
    </source>
</evidence>
<dbReference type="Pfam" id="PF21089">
    <property type="entry name" value="PKS_DH_N"/>
    <property type="match status" value="1"/>
</dbReference>
<dbReference type="SMART" id="SM01294">
    <property type="entry name" value="PKS_PP_betabranch"/>
    <property type="match status" value="4"/>
</dbReference>
<evidence type="ECO:0000256" key="9">
    <source>
        <dbReference type="PROSITE-ProRule" id="PRU01363"/>
    </source>
</evidence>
<dbReference type="Proteomes" id="UP001432060">
    <property type="component" value="Chromosome"/>
</dbReference>
<dbReference type="PROSITE" id="PS52004">
    <property type="entry name" value="KS3_2"/>
    <property type="match status" value="4"/>
</dbReference>
<dbReference type="InterPro" id="IPR020807">
    <property type="entry name" value="PKS_DH"/>
</dbReference>
<feature type="region of interest" description="C-terminal hotdog fold" evidence="9">
    <location>
        <begin position="2337"/>
        <end position="2493"/>
    </location>
</feature>
<dbReference type="InterPro" id="IPR018201">
    <property type="entry name" value="Ketoacyl_synth_AS"/>
</dbReference>
<dbReference type="InterPro" id="IPR049900">
    <property type="entry name" value="PKS_mFAS_DH"/>
</dbReference>
<gene>
    <name evidence="14" type="ORF">OG515_02360</name>
</gene>
<dbReference type="PROSITE" id="PS00012">
    <property type="entry name" value="PHOSPHOPANTETHEINE"/>
    <property type="match status" value="6"/>
</dbReference>
<dbReference type="SUPFAM" id="SSF47336">
    <property type="entry name" value="ACP-like"/>
    <property type="match status" value="8"/>
</dbReference>
<dbReference type="InterPro" id="IPR013968">
    <property type="entry name" value="PKS_KR"/>
</dbReference>
<feature type="domain" description="Carrier" evidence="11">
    <location>
        <begin position="2515"/>
        <end position="2592"/>
    </location>
</feature>
<feature type="domain" description="Ketosynthase family 3 (KS3)" evidence="12">
    <location>
        <begin position="1583"/>
        <end position="2020"/>
    </location>
</feature>
<dbReference type="EMBL" id="CP109019">
    <property type="protein sequence ID" value="WUT81106.1"/>
    <property type="molecule type" value="Genomic_DNA"/>
</dbReference>
<feature type="domain" description="Carrier" evidence="11">
    <location>
        <begin position="199"/>
        <end position="276"/>
    </location>
</feature>
<keyword evidence="15" id="KW-1185">Reference proteome</keyword>
<feature type="compositionally biased region" description="Basic and acidic residues" evidence="10">
    <location>
        <begin position="189"/>
        <end position="198"/>
    </location>
</feature>
<dbReference type="Pfam" id="PF14765">
    <property type="entry name" value="PS-DH"/>
    <property type="match status" value="1"/>
</dbReference>
<dbReference type="PANTHER" id="PTHR43775:SF37">
    <property type="entry name" value="SI:DKEY-61P9.11"/>
    <property type="match status" value="1"/>
</dbReference>
<dbReference type="Pfam" id="PF22336">
    <property type="entry name" value="RhiE-like_linker"/>
    <property type="match status" value="3"/>
</dbReference>
<dbReference type="InterPro" id="IPR054514">
    <property type="entry name" value="RhiE-like_linker"/>
</dbReference>
<evidence type="ECO:0000313" key="14">
    <source>
        <dbReference type="EMBL" id="WUT81106.1"/>
    </source>
</evidence>
<dbReference type="InterPro" id="IPR014031">
    <property type="entry name" value="Ketoacyl_synth_C"/>
</dbReference>
<dbReference type="InterPro" id="IPR016039">
    <property type="entry name" value="Thiolase-like"/>
</dbReference>
<dbReference type="InterPro" id="IPR014030">
    <property type="entry name" value="Ketoacyl_synth_N"/>
</dbReference>
<dbReference type="Pfam" id="PF22621">
    <property type="entry name" value="CurL-like_PKS_C"/>
    <property type="match status" value="1"/>
</dbReference>
<protein>
    <submittedName>
        <fullName evidence="14">SDR family NAD(P)-dependent oxidoreductase</fullName>
    </submittedName>
</protein>
<dbReference type="Pfam" id="PF00550">
    <property type="entry name" value="PP-binding"/>
    <property type="match status" value="8"/>
</dbReference>
<dbReference type="Gene3D" id="3.40.50.720">
    <property type="entry name" value="NAD(P)-binding Rossmann-like Domain"/>
    <property type="match status" value="2"/>
</dbReference>
<feature type="compositionally biased region" description="Polar residues" evidence="10">
    <location>
        <begin position="848"/>
        <end position="857"/>
    </location>
</feature>
<evidence type="ECO:0000256" key="1">
    <source>
        <dbReference type="ARBA" id="ARBA00004496"/>
    </source>
</evidence>
<feature type="region of interest" description="Disordered" evidence="10">
    <location>
        <begin position="1540"/>
        <end position="1590"/>
    </location>
</feature>
<dbReference type="PROSITE" id="PS50075">
    <property type="entry name" value="CARRIER"/>
    <property type="match status" value="8"/>
</dbReference>
<dbReference type="SUPFAM" id="SSF51735">
    <property type="entry name" value="NAD(P)-binding Rossmann-fold domains"/>
    <property type="match status" value="4"/>
</dbReference>
<dbReference type="InterPro" id="IPR020806">
    <property type="entry name" value="PKS_PP-bd"/>
</dbReference>
<feature type="domain" description="Ketosynthase family 3 (KS3)" evidence="12">
    <location>
        <begin position="3820"/>
        <end position="4244"/>
    </location>
</feature>
<feature type="compositionally biased region" description="Low complexity" evidence="10">
    <location>
        <begin position="171"/>
        <end position="180"/>
    </location>
</feature>
<dbReference type="Gene3D" id="1.10.1200.10">
    <property type="entry name" value="ACP-like"/>
    <property type="match status" value="8"/>
</dbReference>
<feature type="region of interest" description="Disordered" evidence="10">
    <location>
        <begin position="4554"/>
        <end position="4579"/>
    </location>
</feature>
<evidence type="ECO:0000256" key="3">
    <source>
        <dbReference type="ARBA" id="ARBA00022450"/>
    </source>
</evidence>
<keyword evidence="5" id="KW-0597">Phosphoprotein</keyword>
<dbReference type="SMART" id="SM00826">
    <property type="entry name" value="PKS_DH"/>
    <property type="match status" value="1"/>
</dbReference>
<feature type="domain" description="Ketosynthase family 3 (KS3)" evidence="12">
    <location>
        <begin position="2635"/>
        <end position="3060"/>
    </location>
</feature>
<feature type="domain" description="Ketosynthase family 3 (KS3)" evidence="12">
    <location>
        <begin position="323"/>
        <end position="746"/>
    </location>
</feature>
<feature type="region of interest" description="Disordered" evidence="10">
    <location>
        <begin position="833"/>
        <end position="862"/>
    </location>
</feature>
<feature type="domain" description="Carrier" evidence="11">
    <location>
        <begin position="3695"/>
        <end position="3771"/>
    </location>
</feature>
<dbReference type="SMART" id="SM00823">
    <property type="entry name" value="PKS_PP"/>
    <property type="match status" value="8"/>
</dbReference>
<name>A0ABZ1XC69_9ACTN</name>
<feature type="compositionally biased region" description="Polar residues" evidence="10">
    <location>
        <begin position="2606"/>
        <end position="2624"/>
    </location>
</feature>
<evidence type="ECO:0000256" key="7">
    <source>
        <dbReference type="ARBA" id="ARBA00022737"/>
    </source>
</evidence>
<feature type="region of interest" description="N-terminal hotdog fold" evidence="9">
    <location>
        <begin position="2199"/>
        <end position="2323"/>
    </location>
</feature>
<evidence type="ECO:0000256" key="2">
    <source>
        <dbReference type="ARBA" id="ARBA00004792"/>
    </source>
</evidence>
<dbReference type="Pfam" id="PF00109">
    <property type="entry name" value="ketoacyl-synt"/>
    <property type="match status" value="4"/>
</dbReference>
<keyword evidence="6" id="KW-0808">Transferase</keyword>
<dbReference type="Pfam" id="PF08659">
    <property type="entry name" value="KR"/>
    <property type="match status" value="2"/>
</dbReference>
<dbReference type="SMART" id="SM00825">
    <property type="entry name" value="PKS_KS"/>
    <property type="match status" value="4"/>
</dbReference>
<dbReference type="InterPro" id="IPR009081">
    <property type="entry name" value="PP-bd_ACP"/>
</dbReference>
<dbReference type="InterPro" id="IPR036291">
    <property type="entry name" value="NAD(P)-bd_dom_sf"/>
</dbReference>
<evidence type="ECO:0000256" key="4">
    <source>
        <dbReference type="ARBA" id="ARBA00022490"/>
    </source>
</evidence>
<evidence type="ECO:0000259" key="13">
    <source>
        <dbReference type="PROSITE" id="PS52019"/>
    </source>
</evidence>
<proteinExistence type="predicted"/>
<dbReference type="InterPro" id="IPR006162">
    <property type="entry name" value="Ppantetheine_attach_site"/>
</dbReference>
<evidence type="ECO:0000256" key="10">
    <source>
        <dbReference type="SAM" id="MobiDB-lite"/>
    </source>
</evidence>
<dbReference type="SMART" id="SM00822">
    <property type="entry name" value="PKS_KR"/>
    <property type="match status" value="2"/>
</dbReference>
<feature type="region of interest" description="Disordered" evidence="10">
    <location>
        <begin position="168"/>
        <end position="198"/>
    </location>
</feature>
<dbReference type="RefSeq" id="WP_329395186.1">
    <property type="nucleotide sequence ID" value="NZ_CP109019.1"/>
</dbReference>
<evidence type="ECO:0000259" key="12">
    <source>
        <dbReference type="PROSITE" id="PS52004"/>
    </source>
</evidence>
<dbReference type="SUPFAM" id="SSF53901">
    <property type="entry name" value="Thiolase-like"/>
    <property type="match status" value="4"/>
</dbReference>
<keyword evidence="8" id="KW-0012">Acyltransferase</keyword>
<feature type="domain" description="Carrier" evidence="11">
    <location>
        <begin position="88"/>
        <end position="165"/>
    </location>
</feature>
<feature type="active site" description="Proton donor; for dehydratase activity" evidence="9">
    <location>
        <position position="2403"/>
    </location>
</feature>
<dbReference type="CDD" id="cd08953">
    <property type="entry name" value="KR_2_SDR_x"/>
    <property type="match status" value="2"/>
</dbReference>
<reference evidence="14" key="1">
    <citation type="submission" date="2022-10" db="EMBL/GenBank/DDBJ databases">
        <title>The complete genomes of actinobacterial strains from the NBC collection.</title>
        <authorList>
            <person name="Joergensen T.S."/>
            <person name="Alvarez Arevalo M."/>
            <person name="Sterndorff E.B."/>
            <person name="Faurdal D."/>
            <person name="Vuksanovic O."/>
            <person name="Mourched A.-S."/>
            <person name="Charusanti P."/>
            <person name="Shaw S."/>
            <person name="Blin K."/>
            <person name="Weber T."/>
        </authorList>
    </citation>
    <scope>NUCLEOTIDE SEQUENCE</scope>
    <source>
        <strain evidence="14">NBC_00668</strain>
    </source>
</reference>
<feature type="compositionally biased region" description="Basic and acidic residues" evidence="10">
    <location>
        <begin position="1540"/>
        <end position="1552"/>
    </location>
</feature>
<feature type="compositionally biased region" description="Basic and acidic residues" evidence="10">
    <location>
        <begin position="837"/>
        <end position="846"/>
    </location>
</feature>
<dbReference type="PROSITE" id="PS52019">
    <property type="entry name" value="PKS_MFAS_DH"/>
    <property type="match status" value="1"/>
</dbReference>
<dbReference type="Gene3D" id="3.40.47.10">
    <property type="match status" value="4"/>
</dbReference>
<comment type="pathway">
    <text evidence="2">Antibiotic biosynthesis.</text>
</comment>
<dbReference type="InterPro" id="IPR020841">
    <property type="entry name" value="PKS_Beta-ketoAc_synthase_dom"/>
</dbReference>
<evidence type="ECO:0000313" key="15">
    <source>
        <dbReference type="Proteomes" id="UP001432060"/>
    </source>
</evidence>
<feature type="domain" description="Carrier" evidence="11">
    <location>
        <begin position="1"/>
        <end position="77"/>
    </location>
</feature>
<dbReference type="InterPro" id="IPR042104">
    <property type="entry name" value="PKS_dehydratase_sf"/>
</dbReference>
<feature type="domain" description="Carrier" evidence="11">
    <location>
        <begin position="4475"/>
        <end position="4552"/>
    </location>
</feature>
<dbReference type="Gene3D" id="3.10.129.110">
    <property type="entry name" value="Polyketide synthase dehydratase"/>
    <property type="match status" value="1"/>
</dbReference>
<organism evidence="14 15">
    <name type="scientific">Streptomyces melanogenes</name>
    <dbReference type="NCBI Taxonomy" id="67326"/>
    <lineage>
        <taxon>Bacteria</taxon>
        <taxon>Bacillati</taxon>
        <taxon>Actinomycetota</taxon>
        <taxon>Actinomycetes</taxon>
        <taxon>Kitasatosporales</taxon>
        <taxon>Streptomycetaceae</taxon>
        <taxon>Streptomyces</taxon>
    </lineage>
</organism>
<dbReference type="InterPro" id="IPR057326">
    <property type="entry name" value="KR_dom"/>
</dbReference>
<accession>A0ABZ1XC69</accession>
<evidence type="ECO:0000256" key="8">
    <source>
        <dbReference type="ARBA" id="ARBA00023315"/>
    </source>
</evidence>
<comment type="subcellular location">
    <subcellularLocation>
        <location evidence="1">Cytoplasm</location>
    </subcellularLocation>
</comment>
<dbReference type="InterPro" id="IPR050091">
    <property type="entry name" value="PKS_NRPS_Biosynth_Enz"/>
</dbReference>